<dbReference type="PANTHER" id="PTHR30328:SF54">
    <property type="entry name" value="HTH-TYPE TRANSCRIPTIONAL REPRESSOR SCO4008"/>
    <property type="match status" value="1"/>
</dbReference>
<dbReference type="OrthoDB" id="9789566at2"/>
<evidence type="ECO:0000256" key="1">
    <source>
        <dbReference type="ARBA" id="ARBA00023125"/>
    </source>
</evidence>
<dbReference type="PROSITE" id="PS50977">
    <property type="entry name" value="HTH_TETR_2"/>
    <property type="match status" value="1"/>
</dbReference>
<accession>A0A316APW5</accession>
<protein>
    <submittedName>
        <fullName evidence="4">AcrR family transcriptional regulator</fullName>
    </submittedName>
</protein>
<evidence type="ECO:0000256" key="2">
    <source>
        <dbReference type="PROSITE-ProRule" id="PRU00335"/>
    </source>
</evidence>
<dbReference type="SUPFAM" id="SSF46689">
    <property type="entry name" value="Homeodomain-like"/>
    <property type="match status" value="1"/>
</dbReference>
<evidence type="ECO:0000259" key="3">
    <source>
        <dbReference type="PROSITE" id="PS50977"/>
    </source>
</evidence>
<name>A0A316APW5_9BACT</name>
<dbReference type="Proteomes" id="UP000245880">
    <property type="component" value="Unassembled WGS sequence"/>
</dbReference>
<dbReference type="AlphaFoldDB" id="A0A316APW5"/>
<evidence type="ECO:0000313" key="5">
    <source>
        <dbReference type="Proteomes" id="UP000245880"/>
    </source>
</evidence>
<keyword evidence="1 2" id="KW-0238">DNA-binding</keyword>
<comment type="caution">
    <text evidence="4">The sequence shown here is derived from an EMBL/GenBank/DDBJ whole genome shotgun (WGS) entry which is preliminary data.</text>
</comment>
<dbReference type="Gene3D" id="1.10.357.10">
    <property type="entry name" value="Tetracycline Repressor, domain 2"/>
    <property type="match status" value="1"/>
</dbReference>
<feature type="DNA-binding region" description="H-T-H motif" evidence="2">
    <location>
        <begin position="30"/>
        <end position="49"/>
    </location>
</feature>
<dbReference type="InterPro" id="IPR009057">
    <property type="entry name" value="Homeodomain-like_sf"/>
</dbReference>
<keyword evidence="5" id="KW-1185">Reference proteome</keyword>
<dbReference type="Pfam" id="PF00440">
    <property type="entry name" value="TetR_N"/>
    <property type="match status" value="1"/>
</dbReference>
<proteinExistence type="predicted"/>
<dbReference type="GO" id="GO:0003677">
    <property type="term" value="F:DNA binding"/>
    <property type="evidence" value="ECO:0007669"/>
    <property type="project" value="UniProtKB-UniRule"/>
</dbReference>
<dbReference type="EMBL" id="QGDT01000002">
    <property type="protein sequence ID" value="PWJ59476.1"/>
    <property type="molecule type" value="Genomic_DNA"/>
</dbReference>
<dbReference type="InterPro" id="IPR036271">
    <property type="entry name" value="Tet_transcr_reg_TetR-rel_C_sf"/>
</dbReference>
<organism evidence="4 5">
    <name type="scientific">Dyadobacter jejuensis</name>
    <dbReference type="NCBI Taxonomy" id="1082580"/>
    <lineage>
        <taxon>Bacteria</taxon>
        <taxon>Pseudomonadati</taxon>
        <taxon>Bacteroidota</taxon>
        <taxon>Cytophagia</taxon>
        <taxon>Cytophagales</taxon>
        <taxon>Spirosomataceae</taxon>
        <taxon>Dyadobacter</taxon>
    </lineage>
</organism>
<dbReference type="InterPro" id="IPR050109">
    <property type="entry name" value="HTH-type_TetR-like_transc_reg"/>
</dbReference>
<gene>
    <name evidence="4" type="ORF">CLV98_102310</name>
</gene>
<feature type="domain" description="HTH tetR-type" evidence="3">
    <location>
        <begin position="7"/>
        <end position="67"/>
    </location>
</feature>
<dbReference type="InterPro" id="IPR001647">
    <property type="entry name" value="HTH_TetR"/>
</dbReference>
<dbReference type="SUPFAM" id="SSF48498">
    <property type="entry name" value="Tetracyclin repressor-like, C-terminal domain"/>
    <property type="match status" value="1"/>
</dbReference>
<reference evidence="4 5" key="1">
    <citation type="submission" date="2018-03" db="EMBL/GenBank/DDBJ databases">
        <title>Genomic Encyclopedia of Archaeal and Bacterial Type Strains, Phase II (KMG-II): from individual species to whole genera.</title>
        <authorList>
            <person name="Goeker M."/>
        </authorList>
    </citation>
    <scope>NUCLEOTIDE SEQUENCE [LARGE SCALE GENOMIC DNA]</scope>
    <source>
        <strain evidence="4 5">DSM 100346</strain>
    </source>
</reference>
<dbReference type="PANTHER" id="PTHR30328">
    <property type="entry name" value="TRANSCRIPTIONAL REPRESSOR"/>
    <property type="match status" value="1"/>
</dbReference>
<dbReference type="PRINTS" id="PR00455">
    <property type="entry name" value="HTHTETR"/>
</dbReference>
<evidence type="ECO:0000313" key="4">
    <source>
        <dbReference type="EMBL" id="PWJ59476.1"/>
    </source>
</evidence>
<sequence>MLDQESTDTEALIIEAAKKVFFRKGYDGARLQEIADESGIGRTALHYYFRSKEKLFSTVMKDFFSETERRVTQFDPCEVPIVERMRNFASSYMKSALRNPEFDLFMLNEFNNNPDFIAEVLLKTIPVNMHEHFIVPIEEAVRKGELKGDPHQIFITLLSVCMFPFTGMAMIKKMLKFSDEAYMDLLRQREAFILSFLETAFKA</sequence>
<dbReference type="RefSeq" id="WP_109673348.1">
    <property type="nucleotide sequence ID" value="NZ_QGDT01000002.1"/>
</dbReference>